<reference evidence="3" key="1">
    <citation type="submission" date="2015-05" db="EMBL/GenBank/DDBJ databases">
        <authorList>
            <person name="Rodrigo-Torres Lidia"/>
            <person name="Arahal R.David."/>
        </authorList>
    </citation>
    <scope>NUCLEOTIDE SEQUENCE [LARGE SCALE GENOMIC DNA]</scope>
    <source>
        <strain evidence="3">CECT 7321</strain>
    </source>
</reference>
<feature type="compositionally biased region" description="Low complexity" evidence="1">
    <location>
        <begin position="33"/>
        <end position="50"/>
    </location>
</feature>
<dbReference type="RefSeq" id="WP_008562267.1">
    <property type="nucleotide sequence ID" value="NZ_CVRL01000002.1"/>
</dbReference>
<dbReference type="Proteomes" id="UP000043764">
    <property type="component" value="Unassembled WGS sequence"/>
</dbReference>
<sequence length="350" mass="37016">MEQIEELQGRILAAMERIGAGAAALQETARTATEARVQAEAEAQSQSNAAHETLSRELDEERLANAQLEERLKVLRNQLQEAEAKTAAPATDDVGELAALQAEVELLRNEVGNTAERDALQAEVARLKQELEVHGNEAASAREALQDQLDEALATNARLSEQLQEEPDDLGAAVDAAALNAEVEALRHQLEEANAAVSAAQAAEQAAREAAAAGPSADEFANQNDMLVQLDHAQQELRATADQLRASNAALRDANAEGVGNPDLINAALQSEVDTLRASFAAEQAHVTAILAKLEPLLAQAGQEGSDQQDSPAEEPSVEIPMMDGAPVDTLADTMASARTAQPMPEGEDI</sequence>
<protein>
    <submittedName>
        <fullName evidence="2">Uncharacterized protein</fullName>
    </submittedName>
</protein>
<gene>
    <name evidence="2" type="ORF">NIT7321_00194</name>
</gene>
<dbReference type="EMBL" id="CVRL01000002">
    <property type="protein sequence ID" value="CRL09365.1"/>
    <property type="molecule type" value="Genomic_DNA"/>
</dbReference>
<proteinExistence type="predicted"/>
<dbReference type="AlphaFoldDB" id="A0A0H5DCY0"/>
<accession>A0A0H5DCY0</accession>
<feature type="region of interest" description="Disordered" evidence="1">
    <location>
        <begin position="301"/>
        <end position="326"/>
    </location>
</feature>
<keyword evidence="3" id="KW-1185">Reference proteome</keyword>
<feature type="compositionally biased region" description="Basic and acidic residues" evidence="1">
    <location>
        <begin position="53"/>
        <end position="62"/>
    </location>
</feature>
<feature type="region of interest" description="Disordered" evidence="1">
    <location>
        <begin position="33"/>
        <end position="62"/>
    </location>
</feature>
<evidence type="ECO:0000256" key="1">
    <source>
        <dbReference type="SAM" id="MobiDB-lite"/>
    </source>
</evidence>
<evidence type="ECO:0000313" key="2">
    <source>
        <dbReference type="EMBL" id="CRL09365.1"/>
    </source>
</evidence>
<organism evidence="2 3">
    <name type="scientific">Phaeobacter italicus</name>
    <dbReference type="NCBI Taxonomy" id="481446"/>
    <lineage>
        <taxon>Bacteria</taxon>
        <taxon>Pseudomonadati</taxon>
        <taxon>Pseudomonadota</taxon>
        <taxon>Alphaproteobacteria</taxon>
        <taxon>Rhodobacterales</taxon>
        <taxon>Roseobacteraceae</taxon>
        <taxon>Phaeobacter</taxon>
    </lineage>
</organism>
<name>A0A0H5DCY0_9RHOB</name>
<dbReference type="STRING" id="481446.NIT7645_01477"/>
<evidence type="ECO:0000313" key="3">
    <source>
        <dbReference type="Proteomes" id="UP000043764"/>
    </source>
</evidence>